<evidence type="ECO:0000313" key="2">
    <source>
        <dbReference type="Proteomes" id="UP000284267"/>
    </source>
</evidence>
<organism evidence="1 2">
    <name type="scientific">Blautia obeum</name>
    <dbReference type="NCBI Taxonomy" id="40520"/>
    <lineage>
        <taxon>Bacteria</taxon>
        <taxon>Bacillati</taxon>
        <taxon>Bacillota</taxon>
        <taxon>Clostridia</taxon>
        <taxon>Lachnospirales</taxon>
        <taxon>Lachnospiraceae</taxon>
        <taxon>Blautia</taxon>
    </lineage>
</organism>
<proteinExistence type="predicted"/>
<gene>
    <name evidence="1" type="ORF">DW040_03095</name>
</gene>
<comment type="caution">
    <text evidence="1">The sequence shown here is derived from an EMBL/GenBank/DDBJ whole genome shotgun (WGS) entry which is preliminary data.</text>
</comment>
<evidence type="ECO:0000313" key="1">
    <source>
        <dbReference type="EMBL" id="RHK98309.1"/>
    </source>
</evidence>
<reference evidence="1 2" key="1">
    <citation type="submission" date="2018-08" db="EMBL/GenBank/DDBJ databases">
        <title>A genome reference for cultivated species of the human gut microbiota.</title>
        <authorList>
            <person name="Zou Y."/>
            <person name="Xue W."/>
            <person name="Luo G."/>
        </authorList>
    </citation>
    <scope>NUCLEOTIDE SEQUENCE [LARGE SCALE GENOMIC DNA]</scope>
    <source>
        <strain evidence="1 2">AF39-4</strain>
    </source>
</reference>
<dbReference type="RefSeq" id="WP_118367544.1">
    <property type="nucleotide sequence ID" value="NZ_CABJDZ010000001.1"/>
</dbReference>
<dbReference type="AlphaFoldDB" id="A0A415HVL5"/>
<accession>A0A415HVL5</accession>
<dbReference type="Proteomes" id="UP000284267">
    <property type="component" value="Unassembled WGS sequence"/>
</dbReference>
<dbReference type="EMBL" id="QROE01000001">
    <property type="protein sequence ID" value="RHK98309.1"/>
    <property type="molecule type" value="Genomic_DNA"/>
</dbReference>
<sequence length="122" mass="14323">MSTGFNWFKSYKITIHRATKMWDWDEHKLEYIGGGSSSHSGTNIANVQDLIEKYSGKRIPTIEEDFINSEDEDLHLIDPKEMSQICEKILADNEVDKVNMRDRIELFKDLSDEGYFLSYDYM</sequence>
<name>A0A415HVL5_9FIRM</name>
<protein>
    <submittedName>
        <fullName evidence="1">Uncharacterized protein</fullName>
    </submittedName>
</protein>